<dbReference type="AlphaFoldDB" id="A4J890"/>
<dbReference type="HOGENOM" id="CLU_2081024_0_0_9"/>
<sequence>MKIDRYAEQIISSKDPENILNIVDFYLNLLEFLYEIWETSDKLTPNEILKIAGLPNDVLDHNVFSLIEKLLESKNKLEKAILIFYIAKQKLETRQPHHEQSACLLTKLSQCFDANIL</sequence>
<dbReference type="RefSeq" id="WP_011879088.1">
    <property type="nucleotide sequence ID" value="NC_009253.1"/>
</dbReference>
<organism evidence="1 2">
    <name type="scientific">Desulforamulus reducens (strain ATCC BAA-1160 / DSM 100696 / MI-1)</name>
    <name type="common">Desulfotomaculum reducens</name>
    <dbReference type="NCBI Taxonomy" id="349161"/>
    <lineage>
        <taxon>Bacteria</taxon>
        <taxon>Bacillati</taxon>
        <taxon>Bacillota</taxon>
        <taxon>Clostridia</taxon>
        <taxon>Eubacteriales</taxon>
        <taxon>Peptococcaceae</taxon>
        <taxon>Desulforamulus</taxon>
    </lineage>
</organism>
<dbReference type="KEGG" id="drm:Dred_2789"/>
<reference evidence="1 2" key="1">
    <citation type="submission" date="2007-03" db="EMBL/GenBank/DDBJ databases">
        <title>Complete sequence of Desulfotomaculum reducens MI-1.</title>
        <authorList>
            <consortium name="US DOE Joint Genome Institute"/>
            <person name="Copeland A."/>
            <person name="Lucas S."/>
            <person name="Lapidus A."/>
            <person name="Barry K."/>
            <person name="Detter J.C."/>
            <person name="Glavina del Rio T."/>
            <person name="Hammon N."/>
            <person name="Israni S."/>
            <person name="Dalin E."/>
            <person name="Tice H."/>
            <person name="Pitluck S."/>
            <person name="Sims D."/>
            <person name="Brettin T."/>
            <person name="Bruce D."/>
            <person name="Han C."/>
            <person name="Tapia R."/>
            <person name="Schmutz J."/>
            <person name="Larimer F."/>
            <person name="Land M."/>
            <person name="Hauser L."/>
            <person name="Kyrpides N."/>
            <person name="Kim E."/>
            <person name="Tebo B.M."/>
            <person name="Richardson P."/>
        </authorList>
    </citation>
    <scope>NUCLEOTIDE SEQUENCE [LARGE SCALE GENOMIC DNA]</scope>
    <source>
        <strain evidence="1 2">MI-1</strain>
    </source>
</reference>
<accession>A4J890</accession>
<proteinExistence type="predicted"/>
<dbReference type="Proteomes" id="UP000001556">
    <property type="component" value="Chromosome"/>
</dbReference>
<name>A4J890_DESRM</name>
<gene>
    <name evidence="1" type="ordered locus">Dred_2789</name>
</gene>
<protein>
    <submittedName>
        <fullName evidence="1">Uncharacterized protein</fullName>
    </submittedName>
</protein>
<evidence type="ECO:0000313" key="1">
    <source>
        <dbReference type="EMBL" id="ABO51293.1"/>
    </source>
</evidence>
<dbReference type="EMBL" id="CP000612">
    <property type="protein sequence ID" value="ABO51293.1"/>
    <property type="molecule type" value="Genomic_DNA"/>
</dbReference>
<evidence type="ECO:0000313" key="2">
    <source>
        <dbReference type="Proteomes" id="UP000001556"/>
    </source>
</evidence>
<keyword evidence="2" id="KW-1185">Reference proteome</keyword>